<gene>
    <name evidence="1" type="ORF">M976_01312</name>
</gene>
<protein>
    <submittedName>
        <fullName evidence="1">Uncharacterized protein</fullName>
    </submittedName>
</protein>
<accession>A0ABX2WAI6</accession>
<organism evidence="1 2">
    <name type="scientific">Buttiauxella ferragutiae ATCC 51602</name>
    <dbReference type="NCBI Taxonomy" id="1354252"/>
    <lineage>
        <taxon>Bacteria</taxon>
        <taxon>Pseudomonadati</taxon>
        <taxon>Pseudomonadota</taxon>
        <taxon>Gammaproteobacteria</taxon>
        <taxon>Enterobacterales</taxon>
        <taxon>Enterobacteriaceae</taxon>
        <taxon>Buttiauxella</taxon>
    </lineage>
</organism>
<reference evidence="1 2" key="1">
    <citation type="submission" date="2016-04" db="EMBL/GenBank/DDBJ databases">
        <title>ATOL: Assembling a taxonomically balanced genome-scale reconstruction of the evolutionary history of the Enterobacteriaceae.</title>
        <authorList>
            <person name="Plunkett G.III."/>
            <person name="Neeno-Eckwall E.C."/>
            <person name="Glasner J.D."/>
            <person name="Perna N.T."/>
        </authorList>
    </citation>
    <scope>NUCLEOTIDE SEQUENCE [LARGE SCALE GENOMIC DNA]</scope>
    <source>
        <strain evidence="1 2">ATCC 51602</strain>
    </source>
</reference>
<evidence type="ECO:0000313" key="1">
    <source>
        <dbReference type="EMBL" id="OAT29377.1"/>
    </source>
</evidence>
<comment type="caution">
    <text evidence="1">The sequence shown here is derived from an EMBL/GenBank/DDBJ whole genome shotgun (WGS) entry which is preliminary data.</text>
</comment>
<dbReference type="Proteomes" id="UP000078407">
    <property type="component" value="Unassembled WGS sequence"/>
</dbReference>
<dbReference type="EMBL" id="LXEQ01000026">
    <property type="protein sequence ID" value="OAT29377.1"/>
    <property type="molecule type" value="Genomic_DNA"/>
</dbReference>
<proteinExistence type="predicted"/>
<sequence>MKLLTDKSKFEKWFIQDYLRINSCPLNPSIFTDEELESILQESLPESFPCLVFFDSHDARPFGEQLRYVYKKELRLMQKLLEGNEFTH</sequence>
<dbReference type="RefSeq" id="WP_064543018.1">
    <property type="nucleotide sequence ID" value="NZ_LXEQ01000026.1"/>
</dbReference>
<evidence type="ECO:0000313" key="2">
    <source>
        <dbReference type="Proteomes" id="UP000078407"/>
    </source>
</evidence>
<name>A0ABX2WAI6_9ENTR</name>
<keyword evidence="2" id="KW-1185">Reference proteome</keyword>